<proteinExistence type="predicted"/>
<evidence type="ECO:0000313" key="2">
    <source>
        <dbReference type="Proteomes" id="UP000789366"/>
    </source>
</evidence>
<comment type="caution">
    <text evidence="1">The sequence shown here is derived from an EMBL/GenBank/DDBJ whole genome shotgun (WGS) entry which is preliminary data.</text>
</comment>
<reference evidence="1" key="1">
    <citation type="submission" date="2021-06" db="EMBL/GenBank/DDBJ databases">
        <authorList>
            <person name="Kallberg Y."/>
            <person name="Tangrot J."/>
            <person name="Rosling A."/>
        </authorList>
    </citation>
    <scope>NUCLEOTIDE SEQUENCE</scope>
    <source>
        <strain evidence="1">28 12/20/2015</strain>
    </source>
</reference>
<evidence type="ECO:0000313" key="1">
    <source>
        <dbReference type="EMBL" id="CAG8766621.1"/>
    </source>
</evidence>
<name>A0ACA9QVY5_9GLOM</name>
<organism evidence="1 2">
    <name type="scientific">Cetraspora pellucida</name>
    <dbReference type="NCBI Taxonomy" id="1433469"/>
    <lineage>
        <taxon>Eukaryota</taxon>
        <taxon>Fungi</taxon>
        <taxon>Fungi incertae sedis</taxon>
        <taxon>Mucoromycota</taxon>
        <taxon>Glomeromycotina</taxon>
        <taxon>Glomeromycetes</taxon>
        <taxon>Diversisporales</taxon>
        <taxon>Gigasporaceae</taxon>
        <taxon>Cetraspora</taxon>
    </lineage>
</organism>
<keyword evidence="2" id="KW-1185">Reference proteome</keyword>
<dbReference type="Proteomes" id="UP000789366">
    <property type="component" value="Unassembled WGS sequence"/>
</dbReference>
<protein>
    <submittedName>
        <fullName evidence="1">2076_t:CDS:1</fullName>
    </submittedName>
</protein>
<accession>A0ACA9QVY5</accession>
<sequence length="119" mass="13998">GEEVSEEEIELDRYGMPKFKEGQVIRLDSNKPGRMWSVYKKVPSLEEIVKEELHDVAQEQYILQEGRSCQENQGTSNWWCLDCVHYGEYHPPVLPKHCPWLYSYRPNVCGRMEHADANK</sequence>
<feature type="non-terminal residue" evidence="1">
    <location>
        <position position="119"/>
    </location>
</feature>
<gene>
    <name evidence="1" type="ORF">SPELUC_LOCUS15501</name>
</gene>
<feature type="non-terminal residue" evidence="1">
    <location>
        <position position="1"/>
    </location>
</feature>
<dbReference type="EMBL" id="CAJVPW010051499">
    <property type="protein sequence ID" value="CAG8766621.1"/>
    <property type="molecule type" value="Genomic_DNA"/>
</dbReference>